<dbReference type="InterPro" id="IPR000219">
    <property type="entry name" value="DH_dom"/>
</dbReference>
<evidence type="ECO:0000256" key="1">
    <source>
        <dbReference type="SAM" id="Coils"/>
    </source>
</evidence>
<feature type="coiled-coil region" evidence="1">
    <location>
        <begin position="663"/>
        <end position="732"/>
    </location>
</feature>
<dbReference type="AlphaFoldDB" id="A0AAW2YNF3"/>
<dbReference type="InterPro" id="IPR035899">
    <property type="entry name" value="DBL_dom_sf"/>
</dbReference>
<dbReference type="EMBL" id="JAOPGA020000460">
    <property type="protein sequence ID" value="KAL0478722.1"/>
    <property type="molecule type" value="Genomic_DNA"/>
</dbReference>
<dbReference type="Proteomes" id="UP001431209">
    <property type="component" value="Unassembled WGS sequence"/>
</dbReference>
<dbReference type="PANTHER" id="PTHR12673:SF159">
    <property type="entry name" value="LD03170P"/>
    <property type="match status" value="1"/>
</dbReference>
<dbReference type="GO" id="GO:0005737">
    <property type="term" value="C:cytoplasm"/>
    <property type="evidence" value="ECO:0007669"/>
    <property type="project" value="TreeGrafter"/>
</dbReference>
<dbReference type="Gene3D" id="1.20.900.10">
    <property type="entry name" value="Dbl homology (DH) domain"/>
    <property type="match status" value="1"/>
</dbReference>
<dbReference type="PANTHER" id="PTHR12673">
    <property type="entry name" value="FACIOGENITAL DYSPLASIA PROTEIN"/>
    <property type="match status" value="1"/>
</dbReference>
<comment type="caution">
    <text evidence="3">The sequence shown here is derived from an EMBL/GenBank/DDBJ whole genome shotgun (WGS) entry which is preliminary data.</text>
</comment>
<dbReference type="PROSITE" id="PS50010">
    <property type="entry name" value="DH_2"/>
    <property type="match status" value="1"/>
</dbReference>
<dbReference type="SMART" id="SM00325">
    <property type="entry name" value="RhoGEF"/>
    <property type="match status" value="1"/>
</dbReference>
<sequence>MLSDSTTLLVAGLLFFLSICALALNWIPHFFGKKLLQDKIVQDPIGFIATCSDLDSFSYPQLKEIIRASRRVILEDRKELQTLSKEREHEQKTRKEIIDQLRATIANLTRENAILISRAQDNTNTMPLINTLTPDAPDSKGLTLHKRTISLPLINTDTPETPPITTYKENATNTKSASRSRLRSKKRFDRNISNLELVVTPSPKIVDEVWLCQERHVSPIRESRVKFNDIVQFRSCDDLQSHSLRPISDLRVRMDKLERWSCDAKFDCVRGKRSILTAEDAKQTLVEQFKILIKQKNFKKYMEGDKLLTHQRQRRELCGEVYVMETTYVDLLQTLINSYMIPLSRTNILKKEDASELFNTLQPLSRIHNELLVLMREQMIDGPGRAHIGSVFKHMIPFLNIYSEYVINFNDVCDLYDKLYSENDRFADFVDKTNATNNVPLTTLLSLPITRLQKYKSTLALLINITSYDHVDFNDLNTSLDKISELCDTVNDLKARSDVSRLIQKFEGEEAEQLSQVTNQTIMYVESAEVTIQSSSKLTATQVYNGTATICMYTDLLLILEEESDNQFYLAHFLSAKLTGGADGGVTLQFAHHGNTMLVDFEFEDSLVWRDRMNGAITRYRKMACALMELSANQLEDLITKELVLCRSSSRLHTEISQICKIKGQMEENVNHARNELQQKQIAMVELEREIDKFKHENQELVMELMHLNLIHDKLSRNLEQKNIEKNEYDVKILKLLKGSTFMFDLLFVSDQNVELMI</sequence>
<evidence type="ECO:0000259" key="2">
    <source>
        <dbReference type="PROSITE" id="PS50010"/>
    </source>
</evidence>
<dbReference type="InterPro" id="IPR051092">
    <property type="entry name" value="FYVE_RhoGEF_PH"/>
</dbReference>
<gene>
    <name evidence="3" type="ORF">AKO1_008287</name>
</gene>
<dbReference type="GO" id="GO:0005085">
    <property type="term" value="F:guanyl-nucleotide exchange factor activity"/>
    <property type="evidence" value="ECO:0007669"/>
    <property type="project" value="InterPro"/>
</dbReference>
<evidence type="ECO:0000313" key="4">
    <source>
        <dbReference type="Proteomes" id="UP001431209"/>
    </source>
</evidence>
<keyword evidence="1" id="KW-0175">Coiled coil</keyword>
<accession>A0AAW2YNF3</accession>
<reference evidence="3 4" key="1">
    <citation type="submission" date="2024-03" db="EMBL/GenBank/DDBJ databases">
        <title>The Acrasis kona genome and developmental transcriptomes reveal deep origins of eukaryotic multicellular pathways.</title>
        <authorList>
            <person name="Sheikh S."/>
            <person name="Fu C.-J."/>
            <person name="Brown M.W."/>
            <person name="Baldauf S.L."/>
        </authorList>
    </citation>
    <scope>NUCLEOTIDE SEQUENCE [LARGE SCALE GENOMIC DNA]</scope>
    <source>
        <strain evidence="3 4">ATCC MYA-3509</strain>
    </source>
</reference>
<feature type="domain" description="DH" evidence="2">
    <location>
        <begin position="313"/>
        <end position="493"/>
    </location>
</feature>
<dbReference type="SUPFAM" id="SSF48065">
    <property type="entry name" value="DBL homology domain (DH-domain)"/>
    <property type="match status" value="1"/>
</dbReference>
<name>A0AAW2YNF3_9EUKA</name>
<keyword evidence="4" id="KW-1185">Reference proteome</keyword>
<proteinExistence type="predicted"/>
<feature type="coiled-coil region" evidence="1">
    <location>
        <begin position="80"/>
        <end position="118"/>
    </location>
</feature>
<protein>
    <recommendedName>
        <fullName evidence="2">DH domain-containing protein</fullName>
    </recommendedName>
</protein>
<evidence type="ECO:0000313" key="3">
    <source>
        <dbReference type="EMBL" id="KAL0478722.1"/>
    </source>
</evidence>
<organism evidence="3 4">
    <name type="scientific">Acrasis kona</name>
    <dbReference type="NCBI Taxonomy" id="1008807"/>
    <lineage>
        <taxon>Eukaryota</taxon>
        <taxon>Discoba</taxon>
        <taxon>Heterolobosea</taxon>
        <taxon>Tetramitia</taxon>
        <taxon>Eutetramitia</taxon>
        <taxon>Acrasidae</taxon>
        <taxon>Acrasis</taxon>
    </lineage>
</organism>
<dbReference type="Pfam" id="PF00621">
    <property type="entry name" value="RhoGEF"/>
    <property type="match status" value="1"/>
</dbReference>
<dbReference type="CDD" id="cd00160">
    <property type="entry name" value="RhoGEF"/>
    <property type="match status" value="1"/>
</dbReference>